<feature type="domain" description="Fibronectin type-III" evidence="11">
    <location>
        <begin position="459"/>
        <end position="549"/>
    </location>
</feature>
<dbReference type="PANTHER" id="PTHR48423:SF1">
    <property type="entry name" value="INTERLEUKIN-27 RECEPTOR SUBUNIT ALPHA"/>
    <property type="match status" value="1"/>
</dbReference>
<accession>A0A8C9UC76</accession>
<dbReference type="GeneTree" id="ENSGT00940000159829"/>
<evidence type="ECO:0000256" key="6">
    <source>
        <dbReference type="ARBA" id="ARBA00022989"/>
    </source>
</evidence>
<reference evidence="12" key="2">
    <citation type="submission" date="2025-09" db="UniProtKB">
        <authorList>
            <consortium name="Ensembl"/>
        </authorList>
    </citation>
    <scope>IDENTIFICATION</scope>
</reference>
<evidence type="ECO:0000313" key="13">
    <source>
        <dbReference type="Proteomes" id="UP000694409"/>
    </source>
</evidence>
<evidence type="ECO:0000256" key="4">
    <source>
        <dbReference type="ARBA" id="ARBA00022729"/>
    </source>
</evidence>
<evidence type="ECO:0000259" key="11">
    <source>
        <dbReference type="PROSITE" id="PS50853"/>
    </source>
</evidence>
<dbReference type="Pfam" id="PF00041">
    <property type="entry name" value="fn3"/>
    <property type="match status" value="1"/>
</dbReference>
<dbReference type="OMA" id="KWAKECT"/>
<keyword evidence="13" id="KW-1185">Reference proteome</keyword>
<comment type="subcellular location">
    <subcellularLocation>
        <location evidence="1">Membrane</location>
        <topology evidence="1">Single-pass type I membrane protein</topology>
    </subcellularLocation>
</comment>
<evidence type="ECO:0000256" key="3">
    <source>
        <dbReference type="ARBA" id="ARBA00022692"/>
    </source>
</evidence>
<keyword evidence="4" id="KW-0732">Signal</keyword>
<comment type="similarity">
    <text evidence="2">Belongs to the type I cytokine receptor family. Type 2 subfamily.</text>
</comment>
<dbReference type="SMART" id="SM00060">
    <property type="entry name" value="FN3"/>
    <property type="match status" value="4"/>
</dbReference>
<dbReference type="PROSITE" id="PS50853">
    <property type="entry name" value="FN3"/>
    <property type="match status" value="1"/>
</dbReference>
<name>A0A8C9UC76_SERCA</name>
<dbReference type="AlphaFoldDB" id="A0A8C9UC76"/>
<dbReference type="Ensembl" id="ENSSCAT00000011249.1">
    <property type="protein sequence ID" value="ENSSCAP00000009941.1"/>
    <property type="gene ID" value="ENSSCAG00000007581.1"/>
</dbReference>
<keyword evidence="7" id="KW-0472">Membrane</keyword>
<protein>
    <recommendedName>
        <fullName evidence="11">Fibronectin type-III domain-containing protein</fullName>
    </recommendedName>
</protein>
<feature type="compositionally biased region" description="Polar residues" evidence="10">
    <location>
        <begin position="328"/>
        <end position="340"/>
    </location>
</feature>
<feature type="region of interest" description="Disordered" evidence="10">
    <location>
        <begin position="324"/>
        <end position="360"/>
    </location>
</feature>
<evidence type="ECO:0000256" key="7">
    <source>
        <dbReference type="ARBA" id="ARBA00023136"/>
    </source>
</evidence>
<dbReference type="SUPFAM" id="SSF49265">
    <property type="entry name" value="Fibronectin type III"/>
    <property type="match status" value="4"/>
</dbReference>
<keyword evidence="8" id="KW-0675">Receptor</keyword>
<keyword evidence="6" id="KW-1133">Transmembrane helix</keyword>
<evidence type="ECO:0000256" key="1">
    <source>
        <dbReference type="ARBA" id="ARBA00004479"/>
    </source>
</evidence>
<sequence length="565" mass="61450">VCDKGTMRASPCCAIPGGTNVTLSCQLAAPRGWCWAAIFLNSSEQIRAQGGSVSKTFLVTALGRHYFTCKHICGDRTRLICGIDIQCGNPPDEPRNVSCIQKGTRGHPTCTWHKGRLTYLHTTYGIELSNGTHAFSFPEETPSQVFGSGALSKLDFDSNYTVVVSASNQLGNASSQPFTFMLIDIVKPHPPDFWVEFDDSSATGCSIVWHHEAQARHCRLRYRPLGSFSREKYHLQGLEPDTAHEFQVSCRLLPGRGLWSDWSSSQGSTPAAGKELPCPEPALETHSKLQLWSPNCCWALSRSEAGGRILGYTVTLESLEQEKLPAQSHRTTQTSFSRVTPRTDHRVTVTAHSPRGSSAPAAVLTHLGSPGEAPRVCAVGLGNSSILVSWSPPAGAALPVGGYLVEWAEPWREPRLQPWHSWVKLPPSHLSTVIAGNATLGWHGVLSSALTPVLCLAAPSAGPQMFTTPWASGVLVSWEEIPAPQQRGCITGYHIYLHRKDGQGQPEAPRSLHLPHLEPGEHYELWMTAETAAGEGPRGNSDSFCLERTDLGIAKHQLSHCTLGF</sequence>
<dbReference type="PANTHER" id="PTHR48423">
    <property type="entry name" value="INTERLEUKIN-27 RECEPTOR SUBUNIT ALPHA"/>
    <property type="match status" value="1"/>
</dbReference>
<reference evidence="12" key="1">
    <citation type="submission" date="2025-08" db="UniProtKB">
        <authorList>
            <consortium name="Ensembl"/>
        </authorList>
    </citation>
    <scope>IDENTIFICATION</scope>
</reference>
<organism evidence="12 13">
    <name type="scientific">Serinus canaria</name>
    <name type="common">Island canary</name>
    <name type="synonym">Fringilla canaria</name>
    <dbReference type="NCBI Taxonomy" id="9135"/>
    <lineage>
        <taxon>Eukaryota</taxon>
        <taxon>Metazoa</taxon>
        <taxon>Chordata</taxon>
        <taxon>Craniata</taxon>
        <taxon>Vertebrata</taxon>
        <taxon>Euteleostomi</taxon>
        <taxon>Archelosauria</taxon>
        <taxon>Archosauria</taxon>
        <taxon>Dinosauria</taxon>
        <taxon>Saurischia</taxon>
        <taxon>Theropoda</taxon>
        <taxon>Coelurosauria</taxon>
        <taxon>Aves</taxon>
        <taxon>Neognathae</taxon>
        <taxon>Neoaves</taxon>
        <taxon>Telluraves</taxon>
        <taxon>Australaves</taxon>
        <taxon>Passeriformes</taxon>
        <taxon>Passeroidea</taxon>
        <taxon>Fringillidae</taxon>
        <taxon>Carduelinae</taxon>
        <taxon>Serinus</taxon>
    </lineage>
</organism>
<keyword evidence="9" id="KW-0325">Glycoprotein</keyword>
<dbReference type="InterPro" id="IPR013783">
    <property type="entry name" value="Ig-like_fold"/>
</dbReference>
<evidence type="ECO:0000256" key="10">
    <source>
        <dbReference type="SAM" id="MobiDB-lite"/>
    </source>
</evidence>
<evidence type="ECO:0000256" key="8">
    <source>
        <dbReference type="ARBA" id="ARBA00023170"/>
    </source>
</evidence>
<dbReference type="CDD" id="cd00063">
    <property type="entry name" value="FN3"/>
    <property type="match status" value="4"/>
</dbReference>
<evidence type="ECO:0000256" key="5">
    <source>
        <dbReference type="ARBA" id="ARBA00022737"/>
    </source>
</evidence>
<keyword evidence="5" id="KW-0677">Repeat</keyword>
<evidence type="ECO:0000313" key="12">
    <source>
        <dbReference type="Ensembl" id="ENSSCAP00000009941.1"/>
    </source>
</evidence>
<dbReference type="InterPro" id="IPR052672">
    <property type="entry name" value="Type1_Cytokine_Rcpt_Type2"/>
</dbReference>
<dbReference type="Proteomes" id="UP000694409">
    <property type="component" value="Unassembled WGS sequence"/>
</dbReference>
<evidence type="ECO:0000256" key="9">
    <source>
        <dbReference type="ARBA" id="ARBA00023180"/>
    </source>
</evidence>
<dbReference type="InterPro" id="IPR003961">
    <property type="entry name" value="FN3_dom"/>
</dbReference>
<dbReference type="GO" id="GO:0005886">
    <property type="term" value="C:plasma membrane"/>
    <property type="evidence" value="ECO:0007669"/>
    <property type="project" value="UniProtKB-ARBA"/>
</dbReference>
<keyword evidence="3" id="KW-0812">Transmembrane</keyword>
<dbReference type="Gene3D" id="2.60.40.10">
    <property type="entry name" value="Immunoglobulins"/>
    <property type="match status" value="4"/>
</dbReference>
<evidence type="ECO:0000256" key="2">
    <source>
        <dbReference type="ARBA" id="ARBA00008921"/>
    </source>
</evidence>
<proteinExistence type="inferred from homology"/>
<dbReference type="InterPro" id="IPR036116">
    <property type="entry name" value="FN3_sf"/>
</dbReference>